<dbReference type="Proteomes" id="UP000030671">
    <property type="component" value="Unassembled WGS sequence"/>
</dbReference>
<dbReference type="RefSeq" id="XP_009548345.1">
    <property type="nucleotide sequence ID" value="XM_009550050.1"/>
</dbReference>
<feature type="compositionally biased region" description="Basic and acidic residues" evidence="1">
    <location>
        <begin position="692"/>
        <end position="703"/>
    </location>
</feature>
<gene>
    <name evidence="3" type="ORF">HETIRDRAFT_171676</name>
</gene>
<feature type="compositionally biased region" description="Polar residues" evidence="1">
    <location>
        <begin position="577"/>
        <end position="587"/>
    </location>
</feature>
<dbReference type="Pfam" id="PF02179">
    <property type="entry name" value="BAG"/>
    <property type="match status" value="1"/>
</dbReference>
<dbReference type="InterPro" id="IPR036533">
    <property type="entry name" value="BAG_dom_sf"/>
</dbReference>
<dbReference type="OrthoDB" id="333905at2759"/>
<feature type="region of interest" description="Disordered" evidence="1">
    <location>
        <begin position="360"/>
        <end position="388"/>
    </location>
</feature>
<dbReference type="InterPro" id="IPR003103">
    <property type="entry name" value="BAG_domain"/>
</dbReference>
<dbReference type="Gene3D" id="1.20.58.120">
    <property type="entry name" value="BAG domain"/>
    <property type="match status" value="1"/>
</dbReference>
<feature type="compositionally biased region" description="Acidic residues" evidence="1">
    <location>
        <begin position="676"/>
        <end position="691"/>
    </location>
</feature>
<feature type="domain" description="BAG" evidence="2">
    <location>
        <begin position="403"/>
        <end position="443"/>
    </location>
</feature>
<feature type="compositionally biased region" description="Basic and acidic residues" evidence="1">
    <location>
        <begin position="217"/>
        <end position="227"/>
    </location>
</feature>
<feature type="region of interest" description="Disordered" evidence="1">
    <location>
        <begin position="496"/>
        <end position="535"/>
    </location>
</feature>
<keyword evidence="4" id="KW-1185">Reference proteome</keyword>
<sequence length="703" mass="74348">MLFYAPSAPHLLYPAPSPPPFSNPFHAYGPPAPRTCRQDHAAVLSSRERYVRAQAEMRAAEAQYAASLSHAREEATLREQRQRQRALHDELLIARALQIQAERAARQQAADAERRRAELIGRRLLWDATVSGGLGSEDLPWVEPPRRARYPFAAPRAREAVRPDLEEPPLVGLDDILRILRAADQRQRAPTADRRPPTETTQPPTASDPLPTPQPKQDAKGKGKARDTSPGPDPDPSLRSRLEERLGHGSADEEMEETVRSLIASLFGEDPRSARAAGEPSSSKVCEARPSSLYPIGLLTSPLCSQVKLPPDARATKGAPALVSSPASRAPTPTSGLDAVTAIESSFRALQHAFTFPSTLDFDAPPAPPTTSPATPAPTSASHDYPLAYTPTNAPVRAYEHALSALLAQLDAVESDGDAAVRARRRGVVRDIERALDEVDRIVGERRAERAERAGSAQVPVDVGERAVAAAAGERARVDLEVPEAVSADAALAVQHAPPPNLPHASGEPFVAAAPTPARAPTPESPPATPESAVPPDVLVLVPAPVAVAVDPPSATTSGAEAAPQDEELPALAPSLETVQATSTDSAPLTPDADVGHATAASSVSRPPSPLSPSPSPSPSPSEAEIESQPDTTEPPAPAPSARASPPPAPSDAPEEYLSSLSHAQFTFPPRRELSAEEPEDAVLVESDVDNTSERDAWSEVEA</sequence>
<feature type="compositionally biased region" description="Basic and acidic residues" evidence="1">
    <location>
        <begin position="236"/>
        <end position="251"/>
    </location>
</feature>
<dbReference type="AlphaFoldDB" id="W4K1X9"/>
<feature type="compositionally biased region" description="Pro residues" evidence="1">
    <location>
        <begin position="518"/>
        <end position="529"/>
    </location>
</feature>
<feature type="region of interest" description="Disordered" evidence="1">
    <location>
        <begin position="316"/>
        <end position="335"/>
    </location>
</feature>
<dbReference type="GeneID" id="20668357"/>
<evidence type="ECO:0000256" key="1">
    <source>
        <dbReference type="SAM" id="MobiDB-lite"/>
    </source>
</evidence>
<proteinExistence type="predicted"/>
<dbReference type="InParanoid" id="W4K1X9"/>
<feature type="compositionally biased region" description="Pro residues" evidence="1">
    <location>
        <begin position="607"/>
        <end position="620"/>
    </location>
</feature>
<organism evidence="3 4">
    <name type="scientific">Heterobasidion irregulare (strain TC 32-1)</name>
    <dbReference type="NCBI Taxonomy" id="747525"/>
    <lineage>
        <taxon>Eukaryota</taxon>
        <taxon>Fungi</taxon>
        <taxon>Dikarya</taxon>
        <taxon>Basidiomycota</taxon>
        <taxon>Agaricomycotina</taxon>
        <taxon>Agaricomycetes</taxon>
        <taxon>Russulales</taxon>
        <taxon>Bondarzewiaceae</taxon>
        <taxon>Heterobasidion</taxon>
        <taxon>Heterobasidion annosum species complex</taxon>
    </lineage>
</organism>
<evidence type="ECO:0000313" key="3">
    <source>
        <dbReference type="EMBL" id="ETW79797.1"/>
    </source>
</evidence>
<accession>W4K1X9</accession>
<feature type="compositionally biased region" description="Low complexity" evidence="1">
    <location>
        <begin position="324"/>
        <end position="335"/>
    </location>
</feature>
<feature type="compositionally biased region" description="Low complexity" evidence="1">
    <location>
        <begin position="372"/>
        <end position="382"/>
    </location>
</feature>
<dbReference type="EMBL" id="KI925460">
    <property type="protein sequence ID" value="ETW79797.1"/>
    <property type="molecule type" value="Genomic_DNA"/>
</dbReference>
<evidence type="ECO:0000259" key="2">
    <source>
        <dbReference type="PROSITE" id="PS51035"/>
    </source>
</evidence>
<dbReference type="HOGENOM" id="CLU_392340_0_0_1"/>
<name>W4K1X9_HETIT</name>
<dbReference type="PROSITE" id="PS51035">
    <property type="entry name" value="BAG"/>
    <property type="match status" value="1"/>
</dbReference>
<reference evidence="3 4" key="1">
    <citation type="journal article" date="2012" name="New Phytol.">
        <title>Insight into trade-off between wood decay and parasitism from the genome of a fungal forest pathogen.</title>
        <authorList>
            <person name="Olson A."/>
            <person name="Aerts A."/>
            <person name="Asiegbu F."/>
            <person name="Belbahri L."/>
            <person name="Bouzid O."/>
            <person name="Broberg A."/>
            <person name="Canback B."/>
            <person name="Coutinho P.M."/>
            <person name="Cullen D."/>
            <person name="Dalman K."/>
            <person name="Deflorio G."/>
            <person name="van Diepen L.T."/>
            <person name="Dunand C."/>
            <person name="Duplessis S."/>
            <person name="Durling M."/>
            <person name="Gonthier P."/>
            <person name="Grimwood J."/>
            <person name="Fossdal C.G."/>
            <person name="Hansson D."/>
            <person name="Henrissat B."/>
            <person name="Hietala A."/>
            <person name="Himmelstrand K."/>
            <person name="Hoffmeister D."/>
            <person name="Hogberg N."/>
            <person name="James T.Y."/>
            <person name="Karlsson M."/>
            <person name="Kohler A."/>
            <person name="Kues U."/>
            <person name="Lee Y.H."/>
            <person name="Lin Y.C."/>
            <person name="Lind M."/>
            <person name="Lindquist E."/>
            <person name="Lombard V."/>
            <person name="Lucas S."/>
            <person name="Lunden K."/>
            <person name="Morin E."/>
            <person name="Murat C."/>
            <person name="Park J."/>
            <person name="Raffaello T."/>
            <person name="Rouze P."/>
            <person name="Salamov A."/>
            <person name="Schmutz J."/>
            <person name="Solheim H."/>
            <person name="Stahlberg J."/>
            <person name="Velez H."/>
            <person name="de Vries R.P."/>
            <person name="Wiebenga A."/>
            <person name="Woodward S."/>
            <person name="Yakovlev I."/>
            <person name="Garbelotto M."/>
            <person name="Martin F."/>
            <person name="Grigoriev I.V."/>
            <person name="Stenlid J."/>
        </authorList>
    </citation>
    <scope>NUCLEOTIDE SEQUENCE [LARGE SCALE GENOMIC DNA]</scope>
    <source>
        <strain evidence="3 4">TC 32-1</strain>
    </source>
</reference>
<feature type="compositionally biased region" description="Pro residues" evidence="1">
    <location>
        <begin position="633"/>
        <end position="651"/>
    </location>
</feature>
<feature type="region of interest" description="Disordered" evidence="1">
    <location>
        <begin position="184"/>
        <end position="287"/>
    </location>
</feature>
<evidence type="ECO:0000313" key="4">
    <source>
        <dbReference type="Proteomes" id="UP000030671"/>
    </source>
</evidence>
<dbReference type="GO" id="GO:0051087">
    <property type="term" value="F:protein-folding chaperone binding"/>
    <property type="evidence" value="ECO:0007669"/>
    <property type="project" value="InterPro"/>
</dbReference>
<dbReference type="SUPFAM" id="SSF63491">
    <property type="entry name" value="BAG domain"/>
    <property type="match status" value="1"/>
</dbReference>
<dbReference type="eggNOG" id="ENOG502SY3Y">
    <property type="taxonomic scope" value="Eukaryota"/>
</dbReference>
<feature type="region of interest" description="Disordered" evidence="1">
    <location>
        <begin position="552"/>
        <end position="703"/>
    </location>
</feature>
<dbReference type="KEGG" id="hir:HETIRDRAFT_171676"/>
<feature type="compositionally biased region" description="Basic and acidic residues" evidence="1">
    <location>
        <begin position="184"/>
        <end position="197"/>
    </location>
</feature>
<protein>
    <recommendedName>
        <fullName evidence="2">BAG domain-containing protein</fullName>
    </recommendedName>
</protein>